<keyword evidence="3" id="KW-1185">Reference proteome</keyword>
<reference evidence="2 3" key="1">
    <citation type="journal article" date="2012" name="Appl. Environ. Microbiol.">
        <title>Short-read sequencing for genomic analysis of the brown rot fungus Fibroporia radiculosa.</title>
        <authorList>
            <person name="Tang J.D."/>
            <person name="Perkins A.D."/>
            <person name="Sonstegard T.S."/>
            <person name="Schroeder S.G."/>
            <person name="Burgess S.C."/>
            <person name="Diehl S.V."/>
        </authorList>
    </citation>
    <scope>NUCLEOTIDE SEQUENCE [LARGE SCALE GENOMIC DNA]</scope>
    <source>
        <strain evidence="2 3">TFFH 294</strain>
    </source>
</reference>
<dbReference type="STRING" id="599839.J4GNI5"/>
<dbReference type="OrthoDB" id="432412at2759"/>
<dbReference type="InterPro" id="IPR059181">
    <property type="entry name" value="RWDD2A-B_C"/>
</dbReference>
<dbReference type="Proteomes" id="UP000006352">
    <property type="component" value="Unassembled WGS sequence"/>
</dbReference>
<sequence>MALTTTTLAHQLEELSLLKCSILPGEEILFIPSSDGIDHWGRLLDTFIDNSMDSTSLSDRVPGGLKPARFQVKIDVFNIWFEVAFHEEYHGDDLCSGRVLILVKGDNLGRIEQEHWQTIVREKMNEVKDSEYPVFELISTHLLPELHATFDARAGLHTASSTADPGLLHPANAQAPRFHALLTSHHLISPNKRRSLQQWSGELSVTGFAKVGYPGVIYCEGERVQLQKFVANVKAMQWLALRIRFVEPLPQAVGQEYETRRRWVEFEKVGKVVEEMKRLKRENYVVEMGIGSTSMGSSNAMK</sequence>
<organism evidence="2 3">
    <name type="scientific">Fibroporia radiculosa</name>
    <dbReference type="NCBI Taxonomy" id="599839"/>
    <lineage>
        <taxon>Eukaryota</taxon>
        <taxon>Fungi</taxon>
        <taxon>Dikarya</taxon>
        <taxon>Basidiomycota</taxon>
        <taxon>Agaricomycotina</taxon>
        <taxon>Agaricomycetes</taxon>
        <taxon>Polyporales</taxon>
        <taxon>Fibroporiaceae</taxon>
        <taxon>Fibroporia</taxon>
    </lineage>
</organism>
<dbReference type="CDD" id="cd24163">
    <property type="entry name" value="RWDD2_C"/>
    <property type="match status" value="1"/>
</dbReference>
<dbReference type="Pfam" id="PF06544">
    <property type="entry name" value="Prp3_C"/>
    <property type="match status" value="1"/>
</dbReference>
<name>J4GNI5_9APHY</name>
<protein>
    <recommendedName>
        <fullName evidence="1">Small nuclear ribonucleoprotein Prp3 C-terminal domain-containing protein</fullName>
    </recommendedName>
</protein>
<evidence type="ECO:0000313" key="3">
    <source>
        <dbReference type="Proteomes" id="UP000006352"/>
    </source>
</evidence>
<dbReference type="PANTHER" id="PTHR15955">
    <property type="entry name" value="RWD DOMAIN CONTAINING PROTEIN 2"/>
    <property type="match status" value="1"/>
</dbReference>
<evidence type="ECO:0000259" key="1">
    <source>
        <dbReference type="Pfam" id="PF06544"/>
    </source>
</evidence>
<dbReference type="InterPro" id="IPR017359">
    <property type="entry name" value="Phi-like"/>
</dbReference>
<dbReference type="HOGENOM" id="CLU_953298_0_0_1"/>
<dbReference type="EMBL" id="HE797033">
    <property type="protein sequence ID" value="CCM01450.1"/>
    <property type="molecule type" value="Genomic_DNA"/>
</dbReference>
<evidence type="ECO:0000313" key="2">
    <source>
        <dbReference type="EMBL" id="CCM01450.1"/>
    </source>
</evidence>
<dbReference type="GeneID" id="24096361"/>
<accession>J4GNI5</accession>
<dbReference type="RefSeq" id="XP_012180733.1">
    <property type="nucleotide sequence ID" value="XM_012325343.1"/>
</dbReference>
<proteinExistence type="predicted"/>
<dbReference type="InParanoid" id="J4GNI5"/>
<gene>
    <name evidence="2" type="ORF">FIBRA_03503</name>
</gene>
<feature type="domain" description="Small nuclear ribonucleoprotein Prp3 C-terminal" evidence="1">
    <location>
        <begin position="182"/>
        <end position="239"/>
    </location>
</feature>
<dbReference type="AlphaFoldDB" id="J4GNI5"/>
<dbReference type="PANTHER" id="PTHR15955:SF8">
    <property type="entry name" value="RWD DOMAIN-CONTAINING PROTEIN 2B-RELATED"/>
    <property type="match status" value="1"/>
</dbReference>
<dbReference type="InterPro" id="IPR010541">
    <property type="entry name" value="Prp3_C"/>
</dbReference>